<protein>
    <submittedName>
        <fullName evidence="2">Unannotated protein</fullName>
    </submittedName>
</protein>
<dbReference type="EMBL" id="CAFBNC010000186">
    <property type="protein sequence ID" value="CAB4957615.1"/>
    <property type="molecule type" value="Genomic_DNA"/>
</dbReference>
<evidence type="ECO:0000256" key="1">
    <source>
        <dbReference type="SAM" id="Coils"/>
    </source>
</evidence>
<sequence>MNAAEMTREELLAELETQRQHYINLMDTLRHTREHLWRTRDRADELLVEMRRLAKREGMPSLMVKVRAFEPDAEKSRRLPKVHYFGPSHTNDGRRTARRLRESGKRVEVLVATMSRWQEVDW</sequence>
<proteinExistence type="predicted"/>
<feature type="coiled-coil region" evidence="1">
    <location>
        <begin position="1"/>
        <end position="32"/>
    </location>
</feature>
<keyword evidence="1" id="KW-0175">Coiled coil</keyword>
<reference evidence="2" key="1">
    <citation type="submission" date="2020-05" db="EMBL/GenBank/DDBJ databases">
        <authorList>
            <person name="Chiriac C."/>
            <person name="Salcher M."/>
            <person name="Ghai R."/>
            <person name="Kavagutti S V."/>
        </authorList>
    </citation>
    <scope>NUCLEOTIDE SEQUENCE</scope>
</reference>
<organism evidence="2">
    <name type="scientific">freshwater metagenome</name>
    <dbReference type="NCBI Taxonomy" id="449393"/>
    <lineage>
        <taxon>unclassified sequences</taxon>
        <taxon>metagenomes</taxon>
        <taxon>ecological metagenomes</taxon>
    </lineage>
</organism>
<dbReference type="AlphaFoldDB" id="A0A6J7KQ06"/>
<name>A0A6J7KQ06_9ZZZZ</name>
<evidence type="ECO:0000313" key="2">
    <source>
        <dbReference type="EMBL" id="CAB4957615.1"/>
    </source>
</evidence>
<accession>A0A6J7KQ06</accession>
<gene>
    <name evidence="2" type="ORF">UFOPK3733_02259</name>
</gene>